<dbReference type="AlphaFoldDB" id="A0A6P1DNJ0"/>
<evidence type="ECO:0000313" key="3">
    <source>
        <dbReference type="Proteomes" id="UP000471640"/>
    </source>
</evidence>
<feature type="coiled-coil region" evidence="1">
    <location>
        <begin position="70"/>
        <end position="97"/>
    </location>
</feature>
<keyword evidence="3" id="KW-1185">Reference proteome</keyword>
<gene>
    <name evidence="2" type="ORF">G3480_04140</name>
</gene>
<proteinExistence type="predicted"/>
<evidence type="ECO:0000313" key="2">
    <source>
        <dbReference type="EMBL" id="NEX19509.1"/>
    </source>
</evidence>
<evidence type="ECO:0000256" key="1">
    <source>
        <dbReference type="SAM" id="Coils"/>
    </source>
</evidence>
<organism evidence="2 3">
    <name type="scientific">Thiorhodococcus mannitoliphagus</name>
    <dbReference type="NCBI Taxonomy" id="329406"/>
    <lineage>
        <taxon>Bacteria</taxon>
        <taxon>Pseudomonadati</taxon>
        <taxon>Pseudomonadota</taxon>
        <taxon>Gammaproteobacteria</taxon>
        <taxon>Chromatiales</taxon>
        <taxon>Chromatiaceae</taxon>
        <taxon>Thiorhodococcus</taxon>
    </lineage>
</organism>
<sequence>MSPRTYRRWLSSGNPDPTAVRLLAILAGFVPWSGWDGWEMHNGYLFPPGYQRGGIPPGEFFALVFYRQQVSAYQESNAKLRVELQALKDECERLRVCGRALRAQLDLTRAKGSAHG</sequence>
<reference evidence="2 3" key="2">
    <citation type="submission" date="2020-02" db="EMBL/GenBank/DDBJ databases">
        <title>Genome sequences of Thiorhodococcus mannitoliphagus and Thiorhodococcus minor, purple sulfur photosynthetic bacteria in the gammaproteobacterial family, Chromatiaceae.</title>
        <authorList>
            <person name="Aviles F.A."/>
            <person name="Meyer T.E."/>
            <person name="Kyndt J.A."/>
        </authorList>
    </citation>
    <scope>NUCLEOTIDE SEQUENCE [LARGE SCALE GENOMIC DNA]</scope>
    <source>
        <strain evidence="2 3">DSM 18266</strain>
    </source>
</reference>
<keyword evidence="1" id="KW-0175">Coiled coil</keyword>
<comment type="caution">
    <text evidence="2">The sequence shown here is derived from an EMBL/GenBank/DDBJ whole genome shotgun (WGS) entry which is preliminary data.</text>
</comment>
<protein>
    <submittedName>
        <fullName evidence="2">Uncharacterized protein</fullName>
    </submittedName>
</protein>
<dbReference type="EMBL" id="JAAIJR010000010">
    <property type="protein sequence ID" value="NEX19509.1"/>
    <property type="molecule type" value="Genomic_DNA"/>
</dbReference>
<accession>A0A6P1DNJ0</accession>
<dbReference type="Proteomes" id="UP000471640">
    <property type="component" value="Unassembled WGS sequence"/>
</dbReference>
<reference evidence="3" key="1">
    <citation type="journal article" date="2020" name="Microbiol. Resour. Announc.">
        <title>Draft Genome Sequences of Thiorhodococcus mannitoliphagus and Thiorhodococcus minor, Purple Sulfur Photosynthetic Bacteria in the Gammaproteobacterial Family Chromatiaceae.</title>
        <authorList>
            <person name="Aviles F.A."/>
            <person name="Meyer T.E."/>
            <person name="Kyndt J.A."/>
        </authorList>
    </citation>
    <scope>NUCLEOTIDE SEQUENCE [LARGE SCALE GENOMIC DNA]</scope>
    <source>
        <strain evidence="3">DSM 18266</strain>
    </source>
</reference>
<name>A0A6P1DNJ0_9GAMM</name>